<feature type="coiled-coil region" evidence="1">
    <location>
        <begin position="637"/>
        <end position="698"/>
    </location>
</feature>
<dbReference type="PANTHER" id="PTHR47396">
    <property type="entry name" value="TYPE I RESTRICTION ENZYME ECOKI R PROTEIN"/>
    <property type="match status" value="1"/>
</dbReference>
<proteinExistence type="predicted"/>
<feature type="domain" description="Helicase C-terminal" evidence="3">
    <location>
        <begin position="320"/>
        <end position="499"/>
    </location>
</feature>
<dbReference type="InterPro" id="IPR001650">
    <property type="entry name" value="Helicase_C-like"/>
</dbReference>
<dbReference type="Pfam" id="PF00271">
    <property type="entry name" value="Helicase_C"/>
    <property type="match status" value="1"/>
</dbReference>
<feature type="region of interest" description="Disordered" evidence="2">
    <location>
        <begin position="267"/>
        <end position="299"/>
    </location>
</feature>
<dbReference type="Proteomes" id="UP000650467">
    <property type="component" value="Unassembled WGS sequence"/>
</dbReference>
<evidence type="ECO:0000256" key="2">
    <source>
        <dbReference type="SAM" id="MobiDB-lite"/>
    </source>
</evidence>
<feature type="region of interest" description="Disordered" evidence="2">
    <location>
        <begin position="491"/>
        <end position="556"/>
    </location>
</feature>
<dbReference type="Gene3D" id="3.40.50.300">
    <property type="entry name" value="P-loop containing nucleotide triphosphate hydrolases"/>
    <property type="match status" value="2"/>
</dbReference>
<evidence type="ECO:0000313" key="4">
    <source>
        <dbReference type="EMBL" id="KAG2424182.1"/>
    </source>
</evidence>
<dbReference type="SUPFAM" id="SSF52540">
    <property type="entry name" value="P-loop containing nucleoside triphosphate hydrolases"/>
    <property type="match status" value="1"/>
</dbReference>
<dbReference type="AlphaFoldDB" id="A0A835VPA5"/>
<evidence type="ECO:0000313" key="5">
    <source>
        <dbReference type="Proteomes" id="UP000650467"/>
    </source>
</evidence>
<dbReference type="GO" id="GO:0005829">
    <property type="term" value="C:cytosol"/>
    <property type="evidence" value="ECO:0007669"/>
    <property type="project" value="TreeGrafter"/>
</dbReference>
<reference evidence="4" key="1">
    <citation type="journal article" date="2020" name="bioRxiv">
        <title>Comparative genomics of Chlamydomonas.</title>
        <authorList>
            <person name="Craig R.J."/>
            <person name="Hasan A.R."/>
            <person name="Ness R.W."/>
            <person name="Keightley P.D."/>
        </authorList>
    </citation>
    <scope>NUCLEOTIDE SEQUENCE</scope>
    <source>
        <strain evidence="4">SAG 7.73</strain>
    </source>
</reference>
<feature type="compositionally biased region" description="Basic residues" evidence="2">
    <location>
        <begin position="285"/>
        <end position="295"/>
    </location>
</feature>
<dbReference type="InterPro" id="IPR027417">
    <property type="entry name" value="P-loop_NTPase"/>
</dbReference>
<feature type="compositionally biased region" description="Acidic residues" evidence="2">
    <location>
        <begin position="492"/>
        <end position="520"/>
    </location>
</feature>
<accession>A0A835VPA5</accession>
<name>A0A835VPA5_CHLIN</name>
<keyword evidence="5" id="KW-1185">Reference proteome</keyword>
<sequence length="705" mass="75003">MDRTVVWPRASAAVRAGDSITTSSVAAWGLLPAGAALLPAGAAALPTGATLLPAGAALLPAGMTLLPAGATLLPAGATLLPAGATLLPAGAALLPAGAALRLGAVAPPASTTLPLAITWRCLGSRARSGSPASKRRGKRANPEELSEWLHTLHEASKRLVKEKGQPLFDLIVFDEAHHIGARTWQLILNTLGSVEWKDENGVKRTPFIVFCTGTPDRIRNLSDFPIDKKLTPFTLRDALKKQEDSGRSAGPFVKKIVMLDVAERDVASEKDADEEEQEQEDGKQAKRKNKQKARAVKPSAEEITLRRQLDVMRAVAHLLTAKRHGSDVPHRALVTVNRLQNVTNLVNAIEQAQLPMGGGRVMRAAGIHGEMTEPQRSQLLARFKTHNLDDAIDVLVNDRLLVEGYDEALVSVVVVLKTYGSPGGYAQFVGRGVRLNQAGHGLRITPKDNVCHIVTHRTLETVGIFHQFTRESERLEELQEDVDGLGKMVESEYGEEDEEEDAAAAKESDEDQEDSDSDSDDAQRRKPTKRRRDAPAASKKQPAQLAAPMGSSSPVRSVVSAPMVPAAENQLSMRRYLFPLPPDEAEALRALERSTYFQDRAAWVVEDIVGGGSQAQGQAGIDAVDGESLELELRRELAAAQAAAGAAQAAAQAAREQAAAAVAAEAAARRAAAVAEAAAAAEAAARAAEEAVRQATALLESGPTL</sequence>
<dbReference type="PANTHER" id="PTHR47396:SF1">
    <property type="entry name" value="ATP-DEPENDENT HELICASE IRC3-RELATED"/>
    <property type="match status" value="1"/>
</dbReference>
<gene>
    <name evidence="4" type="ORF">HXX76_014715</name>
</gene>
<organism evidence="4 5">
    <name type="scientific">Chlamydomonas incerta</name>
    <dbReference type="NCBI Taxonomy" id="51695"/>
    <lineage>
        <taxon>Eukaryota</taxon>
        <taxon>Viridiplantae</taxon>
        <taxon>Chlorophyta</taxon>
        <taxon>core chlorophytes</taxon>
        <taxon>Chlorophyceae</taxon>
        <taxon>CS clade</taxon>
        <taxon>Chlamydomonadales</taxon>
        <taxon>Chlamydomonadaceae</taxon>
        <taxon>Chlamydomonas</taxon>
    </lineage>
</organism>
<dbReference type="OrthoDB" id="16911at2759"/>
<comment type="caution">
    <text evidence="4">The sequence shown here is derived from an EMBL/GenBank/DDBJ whole genome shotgun (WGS) entry which is preliminary data.</text>
</comment>
<keyword evidence="1" id="KW-0175">Coiled coil</keyword>
<dbReference type="InterPro" id="IPR050742">
    <property type="entry name" value="Helicase_Restrict-Modif_Enz"/>
</dbReference>
<evidence type="ECO:0000256" key="1">
    <source>
        <dbReference type="SAM" id="Coils"/>
    </source>
</evidence>
<protein>
    <recommendedName>
        <fullName evidence="3">Helicase C-terminal domain-containing protein</fullName>
    </recommendedName>
</protein>
<dbReference type="EMBL" id="JAEHOC010000068">
    <property type="protein sequence ID" value="KAG2424182.1"/>
    <property type="molecule type" value="Genomic_DNA"/>
</dbReference>
<dbReference type="PROSITE" id="PS51194">
    <property type="entry name" value="HELICASE_CTER"/>
    <property type="match status" value="1"/>
</dbReference>
<evidence type="ECO:0000259" key="3">
    <source>
        <dbReference type="PROSITE" id="PS51194"/>
    </source>
</evidence>